<dbReference type="STRING" id="1802471.A2115_03330"/>
<dbReference type="PROSITE" id="PS51462">
    <property type="entry name" value="NUDIX"/>
    <property type="match status" value="1"/>
</dbReference>
<sequence>MDDSHKNYEGYLAFVNKYKSSLGYKGNYSKNEIEIVDDISLFPTCEESAVGQMVKQGTPREDAVKRARIGIREENRWGVSICEPVKLPTGTYGTFIRFISWGQLDSGFAGMIIIPVLTDGKLIFTKAFRNATRNWCLEFPRGTRDPGDSILKTLNSELKEEVGAKVLKDPVKIGEVFPDSGILTSIVEIYKAEIEIVGEATPGVTEAIKGLVFLTPEEVKALL</sequence>
<dbReference type="EMBL" id="MGFJ01000013">
    <property type="protein sequence ID" value="OGM02832.1"/>
    <property type="molecule type" value="Genomic_DNA"/>
</dbReference>
<dbReference type="SUPFAM" id="SSF55811">
    <property type="entry name" value="Nudix"/>
    <property type="match status" value="1"/>
</dbReference>
<evidence type="ECO:0000313" key="2">
    <source>
        <dbReference type="EMBL" id="OGM02832.1"/>
    </source>
</evidence>
<dbReference type="InterPro" id="IPR000086">
    <property type="entry name" value="NUDIX_hydrolase_dom"/>
</dbReference>
<dbReference type="Gene3D" id="3.90.79.10">
    <property type="entry name" value="Nucleoside Triphosphate Pyrophosphohydrolase"/>
    <property type="match status" value="1"/>
</dbReference>
<evidence type="ECO:0000313" key="3">
    <source>
        <dbReference type="Proteomes" id="UP000176198"/>
    </source>
</evidence>
<organism evidence="2 3">
    <name type="scientific">Candidatus Woesebacteria bacterium GWA1_41_8</name>
    <dbReference type="NCBI Taxonomy" id="1802471"/>
    <lineage>
        <taxon>Bacteria</taxon>
        <taxon>Candidatus Woeseibacteriota</taxon>
    </lineage>
</organism>
<dbReference type="CDD" id="cd03424">
    <property type="entry name" value="NUDIX_ADPRase_Nudt5_UGPPase_Nudt14"/>
    <property type="match status" value="1"/>
</dbReference>
<feature type="non-terminal residue" evidence="2">
    <location>
        <position position="223"/>
    </location>
</feature>
<feature type="domain" description="Nudix hydrolase" evidence="1">
    <location>
        <begin position="103"/>
        <end position="223"/>
    </location>
</feature>
<name>A0A1F7WJ27_9BACT</name>
<dbReference type="Proteomes" id="UP000176198">
    <property type="component" value="Unassembled WGS sequence"/>
</dbReference>
<dbReference type="InterPro" id="IPR015797">
    <property type="entry name" value="NUDIX_hydrolase-like_dom_sf"/>
</dbReference>
<proteinExistence type="predicted"/>
<reference evidence="2 3" key="1">
    <citation type="journal article" date="2016" name="Nat. Commun.">
        <title>Thousands of microbial genomes shed light on interconnected biogeochemical processes in an aquifer system.</title>
        <authorList>
            <person name="Anantharaman K."/>
            <person name="Brown C.T."/>
            <person name="Hug L.A."/>
            <person name="Sharon I."/>
            <person name="Castelle C.J."/>
            <person name="Probst A.J."/>
            <person name="Thomas B.C."/>
            <person name="Singh A."/>
            <person name="Wilkins M.J."/>
            <person name="Karaoz U."/>
            <person name="Brodie E.L."/>
            <person name="Williams K.H."/>
            <person name="Hubbard S.S."/>
            <person name="Banfield J.F."/>
        </authorList>
    </citation>
    <scope>NUCLEOTIDE SEQUENCE [LARGE SCALE GENOMIC DNA]</scope>
</reference>
<dbReference type="Pfam" id="PF00293">
    <property type="entry name" value="NUDIX"/>
    <property type="match status" value="1"/>
</dbReference>
<protein>
    <recommendedName>
        <fullName evidence="1">Nudix hydrolase domain-containing protein</fullName>
    </recommendedName>
</protein>
<comment type="caution">
    <text evidence="2">The sequence shown here is derived from an EMBL/GenBank/DDBJ whole genome shotgun (WGS) entry which is preliminary data.</text>
</comment>
<gene>
    <name evidence="2" type="ORF">A2115_03330</name>
</gene>
<accession>A0A1F7WJ27</accession>
<dbReference type="AlphaFoldDB" id="A0A1F7WJ27"/>
<evidence type="ECO:0000259" key="1">
    <source>
        <dbReference type="PROSITE" id="PS51462"/>
    </source>
</evidence>